<dbReference type="EMBL" id="CAUYUJ010014936">
    <property type="protein sequence ID" value="CAK0847860.1"/>
    <property type="molecule type" value="Genomic_DNA"/>
</dbReference>
<reference evidence="1" key="1">
    <citation type="submission" date="2023-10" db="EMBL/GenBank/DDBJ databases">
        <authorList>
            <person name="Chen Y."/>
            <person name="Shah S."/>
            <person name="Dougan E. K."/>
            <person name="Thang M."/>
            <person name="Chan C."/>
        </authorList>
    </citation>
    <scope>NUCLEOTIDE SEQUENCE [LARGE SCALE GENOMIC DNA]</scope>
</reference>
<keyword evidence="2" id="KW-1185">Reference proteome</keyword>
<evidence type="ECO:0008006" key="3">
    <source>
        <dbReference type="Google" id="ProtNLM"/>
    </source>
</evidence>
<gene>
    <name evidence="1" type="ORF">PCOR1329_LOCUS40953</name>
</gene>
<organism evidence="1 2">
    <name type="scientific">Prorocentrum cordatum</name>
    <dbReference type="NCBI Taxonomy" id="2364126"/>
    <lineage>
        <taxon>Eukaryota</taxon>
        <taxon>Sar</taxon>
        <taxon>Alveolata</taxon>
        <taxon>Dinophyceae</taxon>
        <taxon>Prorocentrales</taxon>
        <taxon>Prorocentraceae</taxon>
        <taxon>Prorocentrum</taxon>
    </lineage>
</organism>
<evidence type="ECO:0000313" key="1">
    <source>
        <dbReference type="EMBL" id="CAK0847860.1"/>
    </source>
</evidence>
<comment type="caution">
    <text evidence="1">The sequence shown here is derived from an EMBL/GenBank/DDBJ whole genome shotgun (WGS) entry which is preliminary data.</text>
</comment>
<protein>
    <recommendedName>
        <fullName evidence="3">Subtilisin</fullName>
    </recommendedName>
</protein>
<name>A0ABN9TQ58_9DINO</name>
<sequence>MENTRPVWTDAAGGAAQVLDADCPFADMCSSTYGHACSDFGSTLDSDLLFCSQGDAGCDVGRSPHFDGQPTDQYSTYDDERSSCGHTLYHIVYGDEGRDIDF</sequence>
<accession>A0ABN9TQ58</accession>
<proteinExistence type="predicted"/>
<evidence type="ECO:0000313" key="2">
    <source>
        <dbReference type="Proteomes" id="UP001189429"/>
    </source>
</evidence>
<dbReference type="Proteomes" id="UP001189429">
    <property type="component" value="Unassembled WGS sequence"/>
</dbReference>